<evidence type="ECO:0000313" key="3">
    <source>
        <dbReference type="Proteomes" id="UP000494040"/>
    </source>
</evidence>
<dbReference type="KEGG" id="clec:112126381"/>
<dbReference type="RefSeq" id="XP_024081141.1">
    <property type="nucleotide sequence ID" value="XM_024225373.1"/>
</dbReference>
<dbReference type="GeneID" id="112126381"/>
<keyword evidence="3" id="KW-1185">Reference proteome</keyword>
<dbReference type="AlphaFoldDB" id="A0A8I6SS66"/>
<name>A0A8I6SS66_CIMLE</name>
<feature type="chain" id="PRO_5035175294" evidence="1">
    <location>
        <begin position="16"/>
        <end position="103"/>
    </location>
</feature>
<reference evidence="2" key="1">
    <citation type="submission" date="2022-01" db="UniProtKB">
        <authorList>
            <consortium name="EnsemblMetazoa"/>
        </authorList>
    </citation>
    <scope>IDENTIFICATION</scope>
</reference>
<dbReference type="EnsemblMetazoa" id="XM_024225373.1">
    <property type="protein sequence ID" value="XP_024081141.1"/>
    <property type="gene ID" value="LOC112126381"/>
</dbReference>
<evidence type="ECO:0000313" key="2">
    <source>
        <dbReference type="EnsemblMetazoa" id="XP_024081141.1"/>
    </source>
</evidence>
<dbReference type="OrthoDB" id="8185660at2759"/>
<evidence type="ECO:0000256" key="1">
    <source>
        <dbReference type="SAM" id="SignalP"/>
    </source>
</evidence>
<dbReference type="Proteomes" id="UP000494040">
    <property type="component" value="Unassembled WGS sequence"/>
</dbReference>
<proteinExistence type="predicted"/>
<keyword evidence="1" id="KW-0732">Signal</keyword>
<organism evidence="2 3">
    <name type="scientific">Cimex lectularius</name>
    <name type="common">Bed bug</name>
    <name type="synonym">Acanthia lectularia</name>
    <dbReference type="NCBI Taxonomy" id="79782"/>
    <lineage>
        <taxon>Eukaryota</taxon>
        <taxon>Metazoa</taxon>
        <taxon>Ecdysozoa</taxon>
        <taxon>Arthropoda</taxon>
        <taxon>Hexapoda</taxon>
        <taxon>Insecta</taxon>
        <taxon>Pterygota</taxon>
        <taxon>Neoptera</taxon>
        <taxon>Paraneoptera</taxon>
        <taxon>Hemiptera</taxon>
        <taxon>Heteroptera</taxon>
        <taxon>Panheteroptera</taxon>
        <taxon>Cimicomorpha</taxon>
        <taxon>Cimicidae</taxon>
        <taxon>Cimex</taxon>
    </lineage>
</organism>
<sequence length="103" mass="10926">MLSVVVFILIGTCQGLPCKFNPMCSCKMGPTSQYENKTTITDISCAGVPFSRLPDFPGTSTSNIDVVGSGLEVVEPDSLGSTQLLSVRFISNSISVFSDKALQ</sequence>
<protein>
    <submittedName>
        <fullName evidence="2">Uncharacterized protein</fullName>
    </submittedName>
</protein>
<feature type="signal peptide" evidence="1">
    <location>
        <begin position="1"/>
        <end position="15"/>
    </location>
</feature>
<accession>A0A8I6SS66</accession>